<name>A0A1R3KUQ1_9ROSI</name>
<keyword evidence="3" id="KW-1185">Reference proteome</keyword>
<protein>
    <submittedName>
        <fullName evidence="2">Uncharacterized protein</fullName>
    </submittedName>
</protein>
<reference evidence="3" key="1">
    <citation type="submission" date="2013-09" db="EMBL/GenBank/DDBJ databases">
        <title>Corchorus olitorius genome sequencing.</title>
        <authorList>
            <person name="Alam M."/>
            <person name="Haque M.S."/>
            <person name="Islam M.S."/>
            <person name="Emdad E.M."/>
            <person name="Islam M.M."/>
            <person name="Ahmed B."/>
            <person name="Halim A."/>
            <person name="Hossen Q.M.M."/>
            <person name="Hossain M.Z."/>
            <person name="Ahmed R."/>
            <person name="Khan M.M."/>
            <person name="Islam R."/>
            <person name="Rashid M.M."/>
            <person name="Khan S.A."/>
            <person name="Rahman M.S."/>
            <person name="Alam M."/>
            <person name="Yahiya A.S."/>
            <person name="Khan M.S."/>
            <person name="Azam M.S."/>
            <person name="Haque T."/>
            <person name="Lashkar M.Z.H."/>
            <person name="Akhand A.I."/>
            <person name="Morshed G."/>
            <person name="Roy S."/>
            <person name="Uddin K.S."/>
            <person name="Rabeya T."/>
            <person name="Hossain A.S."/>
            <person name="Chowdhury A."/>
            <person name="Snigdha A.R."/>
            <person name="Mortoza M.S."/>
            <person name="Matin S.A."/>
            <person name="Hoque S.M.E."/>
            <person name="Islam M.K."/>
            <person name="Roy D.K."/>
            <person name="Haider R."/>
            <person name="Moosa M.M."/>
            <person name="Elias S.M."/>
            <person name="Hasan A.M."/>
            <person name="Jahan S."/>
            <person name="Shafiuddin M."/>
            <person name="Mahmood N."/>
            <person name="Shommy N.S."/>
        </authorList>
    </citation>
    <scope>NUCLEOTIDE SEQUENCE [LARGE SCALE GENOMIC DNA]</scope>
    <source>
        <strain evidence="3">cv. O-4</strain>
    </source>
</reference>
<organism evidence="2 3">
    <name type="scientific">Corchorus olitorius</name>
    <dbReference type="NCBI Taxonomy" id="93759"/>
    <lineage>
        <taxon>Eukaryota</taxon>
        <taxon>Viridiplantae</taxon>
        <taxon>Streptophyta</taxon>
        <taxon>Embryophyta</taxon>
        <taxon>Tracheophyta</taxon>
        <taxon>Spermatophyta</taxon>
        <taxon>Magnoliopsida</taxon>
        <taxon>eudicotyledons</taxon>
        <taxon>Gunneridae</taxon>
        <taxon>Pentapetalae</taxon>
        <taxon>rosids</taxon>
        <taxon>malvids</taxon>
        <taxon>Malvales</taxon>
        <taxon>Malvaceae</taxon>
        <taxon>Grewioideae</taxon>
        <taxon>Apeibeae</taxon>
        <taxon>Corchorus</taxon>
    </lineage>
</organism>
<comment type="caution">
    <text evidence="2">The sequence shown here is derived from an EMBL/GenBank/DDBJ whole genome shotgun (WGS) entry which is preliminary data.</text>
</comment>
<proteinExistence type="predicted"/>
<sequence>MSSEKIQSGEADEAGGSEKGEEDETKGKRK</sequence>
<dbReference type="AlphaFoldDB" id="A0A1R3KUQ1"/>
<dbReference type="EMBL" id="AWUE01011230">
    <property type="protein sequence ID" value="OMP10834.1"/>
    <property type="molecule type" value="Genomic_DNA"/>
</dbReference>
<evidence type="ECO:0000313" key="2">
    <source>
        <dbReference type="EMBL" id="OMP10834.1"/>
    </source>
</evidence>
<feature type="region of interest" description="Disordered" evidence="1">
    <location>
        <begin position="1"/>
        <end position="30"/>
    </location>
</feature>
<evidence type="ECO:0000313" key="3">
    <source>
        <dbReference type="Proteomes" id="UP000187203"/>
    </source>
</evidence>
<accession>A0A1R3KUQ1</accession>
<feature type="compositionally biased region" description="Acidic residues" evidence="1">
    <location>
        <begin position="10"/>
        <end position="24"/>
    </location>
</feature>
<dbReference type="Proteomes" id="UP000187203">
    <property type="component" value="Unassembled WGS sequence"/>
</dbReference>
<gene>
    <name evidence="2" type="ORF">COLO4_04236</name>
</gene>
<evidence type="ECO:0000256" key="1">
    <source>
        <dbReference type="SAM" id="MobiDB-lite"/>
    </source>
</evidence>